<dbReference type="PANTHER" id="PTHR19328:SF55">
    <property type="entry name" value="BLR6566 PROTEIN"/>
    <property type="match status" value="1"/>
</dbReference>
<dbReference type="Proteomes" id="UP000542125">
    <property type="component" value="Unassembled WGS sequence"/>
</dbReference>
<evidence type="ECO:0000313" key="4">
    <source>
        <dbReference type="Proteomes" id="UP000542125"/>
    </source>
</evidence>
<keyword evidence="1" id="KW-0732">Signal</keyword>
<name>A0A7Y9LMN6_9BURK</name>
<organism evidence="3 4">
    <name type="scientific">Pigmentiphaga litoralis</name>
    <dbReference type="NCBI Taxonomy" id="516702"/>
    <lineage>
        <taxon>Bacteria</taxon>
        <taxon>Pseudomonadati</taxon>
        <taxon>Pseudomonadota</taxon>
        <taxon>Betaproteobacteria</taxon>
        <taxon>Burkholderiales</taxon>
        <taxon>Alcaligenaceae</taxon>
        <taxon>Pigmentiphaga</taxon>
    </lineage>
</organism>
<dbReference type="Gene3D" id="2.120.10.30">
    <property type="entry name" value="TolB, C-terminal domain"/>
    <property type="match status" value="1"/>
</dbReference>
<dbReference type="InterPro" id="IPR011042">
    <property type="entry name" value="6-blade_b-propeller_TolB-like"/>
</dbReference>
<proteinExistence type="predicted"/>
<sequence length="434" mass="45956">MFAPKILITSLMLASLAACGETARLRVSDGYGPNPQLPAPNKTLVPTVNIAKAVGWPEGATPHAAAGTTVNAFADKLDHPRWIYLLPNGDVLVAETNGPEKKPSGIRAWVQSKVMARAGAKAPSANRITLLRDTNGDGVADQRSVFLQGLFSPFGMALVGDTFYVANADAVMRFPYQAGATSITAPGVKVTDLPGGLNHHWTKNLIASKDGKKLYATVGSNSNVGENGMDIEEGRAAIWEIDVASGQKRLFGSGLRNPNGMAWAPGTNVLWTAVNERDEIGSDLVPDYLTSVVDGAFYGWPYSYFGANVDERVQPPRPDLVAKAKVPDYALGPHTASLGLATSTGTSLPDTFKEGMFIGQHGSWNRKPYSGYKVIFVPFAGGKPAGAPVDVLTGFLSDKEEAQGRPVGVALDRQGALLVADDVGNVIWRVTAAK</sequence>
<comment type="caution">
    <text evidence="3">The sequence shown here is derived from an EMBL/GenBank/DDBJ whole genome shotgun (WGS) entry which is preliminary data.</text>
</comment>
<dbReference type="InterPro" id="IPR054539">
    <property type="entry name" value="Beta-prop_PDH"/>
</dbReference>
<protein>
    <recommendedName>
        <fullName evidence="2">Pyrroloquinoline quinone-dependent pyranose dehydrogenase beta-propeller domain-containing protein</fullName>
    </recommendedName>
</protein>
<dbReference type="InterPro" id="IPR011041">
    <property type="entry name" value="Quinoprot_gluc/sorb_DH_b-prop"/>
</dbReference>
<dbReference type="RefSeq" id="WP_179587578.1">
    <property type="nucleotide sequence ID" value="NZ_JACBYR010000001.1"/>
</dbReference>
<gene>
    <name evidence="3" type="ORF">FHW18_003078</name>
</gene>
<dbReference type="PANTHER" id="PTHR19328">
    <property type="entry name" value="HEDGEHOG-INTERACTING PROTEIN"/>
    <property type="match status" value="1"/>
</dbReference>
<feature type="signal peptide" evidence="1">
    <location>
        <begin position="1"/>
        <end position="20"/>
    </location>
</feature>
<feature type="domain" description="Pyrroloquinoline quinone-dependent pyranose dehydrogenase beta-propeller" evidence="2">
    <location>
        <begin position="325"/>
        <end position="431"/>
    </location>
</feature>
<dbReference type="PROSITE" id="PS51257">
    <property type="entry name" value="PROKAR_LIPOPROTEIN"/>
    <property type="match status" value="1"/>
</dbReference>
<keyword evidence="4" id="KW-1185">Reference proteome</keyword>
<feature type="chain" id="PRO_5030531170" description="Pyrroloquinoline quinone-dependent pyranose dehydrogenase beta-propeller domain-containing protein" evidence="1">
    <location>
        <begin position="21"/>
        <end position="434"/>
    </location>
</feature>
<dbReference type="Pfam" id="PF22807">
    <property type="entry name" value="TrAA12"/>
    <property type="match status" value="2"/>
</dbReference>
<dbReference type="AlphaFoldDB" id="A0A7Y9LMN6"/>
<evidence type="ECO:0000256" key="1">
    <source>
        <dbReference type="SAM" id="SignalP"/>
    </source>
</evidence>
<feature type="domain" description="Pyrroloquinoline quinone-dependent pyranose dehydrogenase beta-propeller" evidence="2">
    <location>
        <begin position="153"/>
        <end position="281"/>
    </location>
</feature>
<evidence type="ECO:0000313" key="3">
    <source>
        <dbReference type="EMBL" id="NYE83807.1"/>
    </source>
</evidence>
<evidence type="ECO:0000259" key="2">
    <source>
        <dbReference type="Pfam" id="PF22807"/>
    </source>
</evidence>
<dbReference type="SUPFAM" id="SSF50952">
    <property type="entry name" value="Soluble quinoprotein glucose dehydrogenase"/>
    <property type="match status" value="1"/>
</dbReference>
<reference evidence="3 4" key="1">
    <citation type="submission" date="2020-07" db="EMBL/GenBank/DDBJ databases">
        <title>Genomic Encyclopedia of Type Strains, Phase IV (KMG-V): Genome sequencing to study the core and pangenomes of soil and plant-associated prokaryotes.</title>
        <authorList>
            <person name="Whitman W."/>
        </authorList>
    </citation>
    <scope>NUCLEOTIDE SEQUENCE [LARGE SCALE GENOMIC DNA]</scope>
    <source>
        <strain evidence="3 4">SAS40</strain>
    </source>
</reference>
<dbReference type="EMBL" id="JACBYR010000001">
    <property type="protein sequence ID" value="NYE83807.1"/>
    <property type="molecule type" value="Genomic_DNA"/>
</dbReference>
<accession>A0A7Y9LMN6</accession>